<evidence type="ECO:0000313" key="2">
    <source>
        <dbReference type="Proteomes" id="UP000653730"/>
    </source>
</evidence>
<dbReference type="Gene3D" id="3.40.30.10">
    <property type="entry name" value="Glutaredoxin"/>
    <property type="match status" value="1"/>
</dbReference>
<proteinExistence type="predicted"/>
<evidence type="ECO:0000313" key="1">
    <source>
        <dbReference type="EMBL" id="MBC9795101.1"/>
    </source>
</evidence>
<reference evidence="1 2" key="1">
    <citation type="submission" date="2020-09" db="EMBL/GenBank/DDBJ databases">
        <title>Sinomicrobium weinanense sp. nov., a halophilic bacteria isolated from saline-alkali soil.</title>
        <authorList>
            <person name="Wu P."/>
            <person name="Ren H."/>
            <person name="Mei Y."/>
            <person name="Liang Y."/>
            <person name="Chen Z."/>
        </authorList>
    </citation>
    <scope>NUCLEOTIDE SEQUENCE [LARGE SCALE GENOMIC DNA]</scope>
    <source>
        <strain evidence="1 2">FJxs</strain>
    </source>
</reference>
<dbReference type="InterPro" id="IPR036249">
    <property type="entry name" value="Thioredoxin-like_sf"/>
</dbReference>
<dbReference type="SUPFAM" id="SSF52833">
    <property type="entry name" value="Thioredoxin-like"/>
    <property type="match status" value="1"/>
</dbReference>
<dbReference type="AlphaFoldDB" id="A0A926Q2M9"/>
<name>A0A926Q2M9_9FLAO</name>
<organism evidence="1 2">
    <name type="scientific">Sinomicrobium weinanense</name>
    <dbReference type="NCBI Taxonomy" id="2842200"/>
    <lineage>
        <taxon>Bacteria</taxon>
        <taxon>Pseudomonadati</taxon>
        <taxon>Bacteroidota</taxon>
        <taxon>Flavobacteriia</taxon>
        <taxon>Flavobacteriales</taxon>
        <taxon>Flavobacteriaceae</taxon>
        <taxon>Sinomicrobium</taxon>
    </lineage>
</organism>
<gene>
    <name evidence="1" type="ORF">IBL28_03925</name>
</gene>
<protein>
    <submittedName>
        <fullName evidence="1">Uncharacterized protein</fullName>
    </submittedName>
</protein>
<accession>A0A926Q2M9</accession>
<comment type="caution">
    <text evidence="1">The sequence shown here is derived from an EMBL/GenBank/DDBJ whole genome shotgun (WGS) entry which is preliminary data.</text>
</comment>
<dbReference type="EMBL" id="JACVDC010000006">
    <property type="protein sequence ID" value="MBC9795101.1"/>
    <property type="molecule type" value="Genomic_DNA"/>
</dbReference>
<keyword evidence="2" id="KW-1185">Reference proteome</keyword>
<dbReference type="RefSeq" id="WP_187964252.1">
    <property type="nucleotide sequence ID" value="NZ_JACVDC010000006.1"/>
</dbReference>
<sequence length="168" mass="19223">MRKIISLAIAVSALVNCKNPNNRTGTPSEPDILNNIEAIGKQEEYLKTELQIITDLEVGMEKAKTENKPILLCFTGYAVINSRKMESEVVMKNKTVFETKKNDYINIWLYVDDKDTGKKWKDYQKENFDSGVQPYFVIPDTGGHTISEGLGYREAKVNPERELFRNKL</sequence>
<dbReference type="Proteomes" id="UP000653730">
    <property type="component" value="Unassembled WGS sequence"/>
</dbReference>